<feature type="transmembrane region" description="Helical" evidence="5">
    <location>
        <begin position="13"/>
        <end position="36"/>
    </location>
</feature>
<geneLocation type="mitochondrion" evidence="7"/>
<feature type="transmembrane region" description="Helical" evidence="5">
    <location>
        <begin position="380"/>
        <end position="404"/>
    </location>
</feature>
<evidence type="ECO:0000259" key="6">
    <source>
        <dbReference type="Pfam" id="PF00361"/>
    </source>
</evidence>
<feature type="domain" description="NADH:quinone oxidoreductase/Mrp antiporter transmembrane" evidence="6">
    <location>
        <begin position="134"/>
        <end position="428"/>
    </location>
</feature>
<dbReference type="NCBIfam" id="TIGR01770">
    <property type="entry name" value="NDH_I_N"/>
    <property type="match status" value="1"/>
</dbReference>
<dbReference type="HAMAP" id="MF_00445">
    <property type="entry name" value="NDH1_NuoN_1"/>
    <property type="match status" value="1"/>
</dbReference>
<keyword evidence="2 5" id="KW-0812">Transmembrane</keyword>
<evidence type="ECO:0000256" key="4">
    <source>
        <dbReference type="ARBA" id="ARBA00023136"/>
    </source>
</evidence>
<keyword evidence="4 5" id="KW-0472">Membrane</keyword>
<name>A0A890CKM5_9STRA</name>
<dbReference type="GO" id="GO:0008137">
    <property type="term" value="F:NADH dehydrogenase (ubiquinone) activity"/>
    <property type="evidence" value="ECO:0007669"/>
    <property type="project" value="InterPro"/>
</dbReference>
<feature type="transmembrane region" description="Helical" evidence="5">
    <location>
        <begin position="253"/>
        <end position="273"/>
    </location>
</feature>
<gene>
    <name evidence="7" type="primary">nad2</name>
</gene>
<feature type="transmembrane region" description="Helical" evidence="5">
    <location>
        <begin position="212"/>
        <end position="232"/>
    </location>
</feature>
<dbReference type="InterPro" id="IPR001750">
    <property type="entry name" value="ND/Mrp_TM"/>
</dbReference>
<protein>
    <submittedName>
        <fullName evidence="7">NADH dehydrogenase subunit 2</fullName>
    </submittedName>
</protein>
<feature type="transmembrane region" description="Helical" evidence="5">
    <location>
        <begin position="416"/>
        <end position="436"/>
    </location>
</feature>
<proteinExistence type="inferred from homology"/>
<feature type="transmembrane region" description="Helical" evidence="5">
    <location>
        <begin position="285"/>
        <end position="303"/>
    </location>
</feature>
<evidence type="ECO:0000256" key="3">
    <source>
        <dbReference type="ARBA" id="ARBA00022989"/>
    </source>
</evidence>
<evidence type="ECO:0000313" key="7">
    <source>
        <dbReference type="EMBL" id="QRG32504.1"/>
    </source>
</evidence>
<feature type="transmembrane region" description="Helical" evidence="5">
    <location>
        <begin position="86"/>
        <end position="103"/>
    </location>
</feature>
<dbReference type="InterPro" id="IPR010096">
    <property type="entry name" value="NADH-Q_OxRdtase_suN/2"/>
</dbReference>
<sequence length="493" mass="55221">MNFSILFANDIKIFFPEIFLSLAILIVLIYGVLLATSLTYNYPLISRNIYSLVLFILFLTSLLIMNNPVDYALIFQKTFIHDDLTRIAKLFVLGSSFACLILSQSYIENSQINNYEYFLLILFSIFGLNLLISSYDLISAYLAIELQALSFYVLASFQRRSVFSTEAGLKYFILGAFSSGLLLYAFSLIYGVTGTTNLINIKNFCLDPYFEGATIIQIALIFLTAGFLFKIAAFPFHMWSPDVYEGSPTSTTIFFAIVPKIAIVSFFVRLYSFSFSSFAGVWEKVLLFSALGSIIYAAFVAIKQNSLKRLLAYSGIGHVGFILLPLTTNTLDGLQAMFFYLLVYMITSLPTWALVLTCMKGKKNSQNSISILAGLPTSSPFLAILAALAFFSLAGIPPLVGFYAKVFVFFSAIKSSLYLVAFIVLAISVVSTYYYISVVKTIYFEKNKNWIFYDTISKEKSIVLAISLVLLFFLFINPNLLLLLSQQMALSVF</sequence>
<dbReference type="PANTHER" id="PTHR22773">
    <property type="entry name" value="NADH DEHYDROGENASE"/>
    <property type="match status" value="1"/>
</dbReference>
<feature type="transmembrane region" description="Helical" evidence="5">
    <location>
        <begin position="138"/>
        <end position="157"/>
    </location>
</feature>
<accession>A0A890CKM5</accession>
<dbReference type="EMBL" id="MT872228">
    <property type="protein sequence ID" value="QRG32504.1"/>
    <property type="molecule type" value="Genomic_DNA"/>
</dbReference>
<reference evidence="7" key="1">
    <citation type="submission" date="2020-08" db="EMBL/GenBank/DDBJ databases">
        <title>Environmental palaeogenomic reconstruction of an Ice Age algal population.</title>
        <authorList>
            <person name="Lammers Y."/>
            <person name="Heintzman P.D."/>
            <person name="Alsos I.G."/>
        </authorList>
    </citation>
    <scope>NUCLEOTIDE SEQUENCE</scope>
</reference>
<dbReference type="Pfam" id="PF00361">
    <property type="entry name" value="Proton_antipo_M"/>
    <property type="match status" value="1"/>
</dbReference>
<evidence type="ECO:0000256" key="5">
    <source>
        <dbReference type="SAM" id="Phobius"/>
    </source>
</evidence>
<feature type="transmembrane region" description="Helical" evidence="5">
    <location>
        <begin position="462"/>
        <end position="484"/>
    </location>
</feature>
<feature type="transmembrane region" description="Helical" evidence="5">
    <location>
        <begin position="169"/>
        <end position="192"/>
    </location>
</feature>
<feature type="transmembrane region" description="Helical" evidence="5">
    <location>
        <begin position="337"/>
        <end position="359"/>
    </location>
</feature>
<dbReference type="GO" id="GO:0016020">
    <property type="term" value="C:membrane"/>
    <property type="evidence" value="ECO:0007669"/>
    <property type="project" value="UniProtKB-SubCell"/>
</dbReference>
<feature type="transmembrane region" description="Helical" evidence="5">
    <location>
        <begin position="115"/>
        <end position="132"/>
    </location>
</feature>
<dbReference type="PRINTS" id="PR01434">
    <property type="entry name" value="NADHDHGNASE5"/>
</dbReference>
<dbReference type="AlphaFoldDB" id="A0A890CKM5"/>
<keyword evidence="7" id="KW-0496">Mitochondrion</keyword>
<evidence type="ECO:0000256" key="1">
    <source>
        <dbReference type="ARBA" id="ARBA00004141"/>
    </source>
</evidence>
<dbReference type="GO" id="GO:0042773">
    <property type="term" value="P:ATP synthesis coupled electron transport"/>
    <property type="evidence" value="ECO:0007669"/>
    <property type="project" value="InterPro"/>
</dbReference>
<evidence type="ECO:0000256" key="2">
    <source>
        <dbReference type="ARBA" id="ARBA00022692"/>
    </source>
</evidence>
<dbReference type="EMBL" id="MT872230">
    <property type="protein sequence ID" value="QRG32574.1"/>
    <property type="molecule type" value="Genomic_DNA"/>
</dbReference>
<feature type="transmembrane region" description="Helical" evidence="5">
    <location>
        <begin position="48"/>
        <end position="66"/>
    </location>
</feature>
<organism evidence="7">
    <name type="scientific">Nannochloropsis limnetica</name>
    <dbReference type="NCBI Taxonomy" id="120807"/>
    <lineage>
        <taxon>Eukaryota</taxon>
        <taxon>Sar</taxon>
        <taxon>Stramenopiles</taxon>
        <taxon>Ochrophyta</taxon>
        <taxon>Eustigmatophyceae</taxon>
        <taxon>Eustigmatales</taxon>
        <taxon>Monodopsidaceae</taxon>
        <taxon>Nannochloropsis</taxon>
    </lineage>
</organism>
<comment type="subcellular location">
    <subcellularLocation>
        <location evidence="1">Membrane</location>
        <topology evidence="1">Multi-pass membrane protein</topology>
    </subcellularLocation>
</comment>
<keyword evidence="3 5" id="KW-1133">Transmembrane helix</keyword>